<dbReference type="EMBL" id="JBIPKE010000010">
    <property type="protein sequence ID" value="MFH6982216.1"/>
    <property type="molecule type" value="Genomic_DNA"/>
</dbReference>
<sequence>MNYKDKYLPVDPDFIEYCDSQVTLKSSGKIHFFNDQHKVDDVKGQLSALNNTSEGYFLEMEIR</sequence>
<name>A0ABW7N3M9_9BACT</name>
<evidence type="ECO:0000313" key="1">
    <source>
        <dbReference type="EMBL" id="MFH6982216.1"/>
    </source>
</evidence>
<reference evidence="1 2" key="1">
    <citation type="journal article" date="2013" name="Int. J. Syst. Evol. Microbiol.">
        <title>Marinoscillum luteum sp. nov., isolated from marine sediment.</title>
        <authorList>
            <person name="Cha I.T."/>
            <person name="Park S.J."/>
            <person name="Kim S.J."/>
            <person name="Kim J.G."/>
            <person name="Jung M.Y."/>
            <person name="Shin K.S."/>
            <person name="Kwon K.K."/>
            <person name="Yang S.H."/>
            <person name="Seo Y.S."/>
            <person name="Rhee S.K."/>
        </authorList>
    </citation>
    <scope>NUCLEOTIDE SEQUENCE [LARGE SCALE GENOMIC DNA]</scope>
    <source>
        <strain evidence="1 2">KCTC 23939</strain>
    </source>
</reference>
<comment type="caution">
    <text evidence="1">The sequence shown here is derived from an EMBL/GenBank/DDBJ whole genome shotgun (WGS) entry which is preliminary data.</text>
</comment>
<evidence type="ECO:0000313" key="2">
    <source>
        <dbReference type="Proteomes" id="UP001610063"/>
    </source>
</evidence>
<dbReference type="Proteomes" id="UP001610063">
    <property type="component" value="Unassembled WGS sequence"/>
</dbReference>
<keyword evidence="2" id="KW-1185">Reference proteome</keyword>
<protein>
    <submittedName>
        <fullName evidence="1">Uncharacterized protein</fullName>
    </submittedName>
</protein>
<organism evidence="1 2">
    <name type="scientific">Marinoscillum luteum</name>
    <dbReference type="NCBI Taxonomy" id="861051"/>
    <lineage>
        <taxon>Bacteria</taxon>
        <taxon>Pseudomonadati</taxon>
        <taxon>Bacteroidota</taxon>
        <taxon>Cytophagia</taxon>
        <taxon>Cytophagales</taxon>
        <taxon>Reichenbachiellaceae</taxon>
        <taxon>Marinoscillum</taxon>
    </lineage>
</organism>
<proteinExistence type="predicted"/>
<dbReference type="RefSeq" id="WP_395415974.1">
    <property type="nucleotide sequence ID" value="NZ_JBIPKE010000010.1"/>
</dbReference>
<gene>
    <name evidence="1" type="ORF">ACHKAR_02145</name>
</gene>
<accession>A0ABW7N3M9</accession>